<dbReference type="Gene3D" id="3.30.420.10">
    <property type="entry name" value="Ribonuclease H-like superfamily/Ribonuclease H"/>
    <property type="match status" value="1"/>
</dbReference>
<comment type="caution">
    <text evidence="2">The sequence shown here is derived from an EMBL/GenBank/DDBJ whole genome shotgun (WGS) entry which is preliminary data.</text>
</comment>
<evidence type="ECO:0000313" key="3">
    <source>
        <dbReference type="Proteomes" id="UP000499080"/>
    </source>
</evidence>
<feature type="region of interest" description="Disordered" evidence="1">
    <location>
        <begin position="47"/>
        <end position="66"/>
    </location>
</feature>
<organism evidence="2 3">
    <name type="scientific">Araneus ventricosus</name>
    <name type="common">Orbweaver spider</name>
    <name type="synonym">Epeira ventricosa</name>
    <dbReference type="NCBI Taxonomy" id="182803"/>
    <lineage>
        <taxon>Eukaryota</taxon>
        <taxon>Metazoa</taxon>
        <taxon>Ecdysozoa</taxon>
        <taxon>Arthropoda</taxon>
        <taxon>Chelicerata</taxon>
        <taxon>Arachnida</taxon>
        <taxon>Araneae</taxon>
        <taxon>Araneomorphae</taxon>
        <taxon>Entelegynae</taxon>
        <taxon>Araneoidea</taxon>
        <taxon>Araneidae</taxon>
        <taxon>Araneus</taxon>
    </lineage>
</organism>
<keyword evidence="3" id="KW-1185">Reference proteome</keyword>
<dbReference type="InterPro" id="IPR036397">
    <property type="entry name" value="RNaseH_sf"/>
</dbReference>
<dbReference type="GO" id="GO:0003676">
    <property type="term" value="F:nucleic acid binding"/>
    <property type="evidence" value="ECO:0007669"/>
    <property type="project" value="InterPro"/>
</dbReference>
<name>A0A4Y2W2Q4_ARAVE</name>
<proteinExistence type="predicted"/>
<evidence type="ECO:0008006" key="4">
    <source>
        <dbReference type="Google" id="ProtNLM"/>
    </source>
</evidence>
<dbReference type="Proteomes" id="UP000499080">
    <property type="component" value="Unassembled WGS sequence"/>
</dbReference>
<evidence type="ECO:0000313" key="2">
    <source>
        <dbReference type="EMBL" id="GBO30237.1"/>
    </source>
</evidence>
<dbReference type="AlphaFoldDB" id="A0A4Y2W2Q4"/>
<protein>
    <recommendedName>
        <fullName evidence="4">Mos1 transposase HTH domain-containing protein</fullName>
    </recommendedName>
</protein>
<feature type="compositionally biased region" description="Basic and acidic residues" evidence="1">
    <location>
        <begin position="47"/>
        <end position="60"/>
    </location>
</feature>
<accession>A0A4Y2W2Q4</accession>
<gene>
    <name evidence="2" type="ORF">AVEN_31469_1</name>
</gene>
<evidence type="ECO:0000256" key="1">
    <source>
        <dbReference type="SAM" id="MobiDB-lite"/>
    </source>
</evidence>
<sequence>MGQNIFASRRSKSEQSSSQIARCLWAEHLKPKKVNVWCQQFKDGRTDLKGDQEKKTDRPRTSHTSDNCSKFERLIKEVLEHPPYSPDLAPLDFHLFGPLKKSFGRKTLCGSGGFATHSSGILQAT</sequence>
<reference evidence="2 3" key="1">
    <citation type="journal article" date="2019" name="Sci. Rep.">
        <title>Orb-weaving spider Araneus ventricosus genome elucidates the spidroin gene catalogue.</title>
        <authorList>
            <person name="Kono N."/>
            <person name="Nakamura H."/>
            <person name="Ohtoshi R."/>
            <person name="Moran D.A.P."/>
            <person name="Shinohara A."/>
            <person name="Yoshida Y."/>
            <person name="Fujiwara M."/>
            <person name="Mori M."/>
            <person name="Tomita M."/>
            <person name="Arakawa K."/>
        </authorList>
    </citation>
    <scope>NUCLEOTIDE SEQUENCE [LARGE SCALE GENOMIC DNA]</scope>
</reference>
<dbReference type="EMBL" id="BGPR01053425">
    <property type="protein sequence ID" value="GBO30237.1"/>
    <property type="molecule type" value="Genomic_DNA"/>
</dbReference>